<dbReference type="Proteomes" id="UP001367508">
    <property type="component" value="Unassembled WGS sequence"/>
</dbReference>
<sequence>MNTAPASGPGSVRLRESISAAKLRDKYEESFAGVRHTTSCNTGPIGKRVATRPSPSCLEVKTFGKITLRSGS</sequence>
<name>A0AAN9QLE3_CANGL</name>
<accession>A0AAN9QLE3</accession>
<comment type="caution">
    <text evidence="1">The sequence shown here is derived from an EMBL/GenBank/DDBJ whole genome shotgun (WGS) entry which is preliminary data.</text>
</comment>
<proteinExistence type="predicted"/>
<protein>
    <submittedName>
        <fullName evidence="1">Uncharacterized protein</fullName>
    </submittedName>
</protein>
<organism evidence="1 2">
    <name type="scientific">Canavalia gladiata</name>
    <name type="common">Sword bean</name>
    <name type="synonym">Dolichos gladiatus</name>
    <dbReference type="NCBI Taxonomy" id="3824"/>
    <lineage>
        <taxon>Eukaryota</taxon>
        <taxon>Viridiplantae</taxon>
        <taxon>Streptophyta</taxon>
        <taxon>Embryophyta</taxon>
        <taxon>Tracheophyta</taxon>
        <taxon>Spermatophyta</taxon>
        <taxon>Magnoliopsida</taxon>
        <taxon>eudicotyledons</taxon>
        <taxon>Gunneridae</taxon>
        <taxon>Pentapetalae</taxon>
        <taxon>rosids</taxon>
        <taxon>fabids</taxon>
        <taxon>Fabales</taxon>
        <taxon>Fabaceae</taxon>
        <taxon>Papilionoideae</taxon>
        <taxon>50 kb inversion clade</taxon>
        <taxon>NPAAA clade</taxon>
        <taxon>indigoferoid/millettioid clade</taxon>
        <taxon>Phaseoleae</taxon>
        <taxon>Canavalia</taxon>
    </lineage>
</organism>
<reference evidence="1 2" key="1">
    <citation type="submission" date="2024-01" db="EMBL/GenBank/DDBJ databases">
        <title>The genomes of 5 underutilized Papilionoideae crops provide insights into root nodulation and disease resistanc.</title>
        <authorList>
            <person name="Jiang F."/>
        </authorList>
    </citation>
    <scope>NUCLEOTIDE SEQUENCE [LARGE SCALE GENOMIC DNA]</scope>
    <source>
        <strain evidence="1">LVBAO_FW01</strain>
        <tissue evidence="1">Leaves</tissue>
    </source>
</reference>
<gene>
    <name evidence="1" type="ORF">VNO77_19443</name>
</gene>
<evidence type="ECO:0000313" key="2">
    <source>
        <dbReference type="Proteomes" id="UP001367508"/>
    </source>
</evidence>
<evidence type="ECO:0000313" key="1">
    <source>
        <dbReference type="EMBL" id="KAK7338811.1"/>
    </source>
</evidence>
<keyword evidence="2" id="KW-1185">Reference proteome</keyword>
<dbReference type="EMBL" id="JAYMYQ010000004">
    <property type="protein sequence ID" value="KAK7338811.1"/>
    <property type="molecule type" value="Genomic_DNA"/>
</dbReference>
<dbReference type="AlphaFoldDB" id="A0AAN9QLE3"/>